<reference evidence="2 3" key="1">
    <citation type="submission" date="2019-03" db="EMBL/GenBank/DDBJ databases">
        <title>Genomic Encyclopedia of Archaeal and Bacterial Type Strains, Phase II (KMG-II): from individual species to whole genera.</title>
        <authorList>
            <person name="Goeker M."/>
        </authorList>
    </citation>
    <scope>NUCLEOTIDE SEQUENCE [LARGE SCALE GENOMIC DNA]</scope>
    <source>
        <strain evidence="2 3">DSM 24782</strain>
    </source>
</reference>
<dbReference type="RefSeq" id="WP_246017967.1">
    <property type="nucleotide sequence ID" value="NZ_BAAARP010000001.1"/>
</dbReference>
<dbReference type="InterPro" id="IPR039422">
    <property type="entry name" value="MarR/SlyA-like"/>
</dbReference>
<evidence type="ECO:0000313" key="2">
    <source>
        <dbReference type="EMBL" id="TDS80479.1"/>
    </source>
</evidence>
<dbReference type="PANTHER" id="PTHR33164">
    <property type="entry name" value="TRANSCRIPTIONAL REGULATOR, MARR FAMILY"/>
    <property type="match status" value="1"/>
</dbReference>
<organism evidence="2 3">
    <name type="scientific">Amnibacterium kyonggiense</name>
    <dbReference type="NCBI Taxonomy" id="595671"/>
    <lineage>
        <taxon>Bacteria</taxon>
        <taxon>Bacillati</taxon>
        <taxon>Actinomycetota</taxon>
        <taxon>Actinomycetes</taxon>
        <taxon>Micrococcales</taxon>
        <taxon>Microbacteriaceae</taxon>
        <taxon>Amnibacterium</taxon>
    </lineage>
</organism>
<protein>
    <submittedName>
        <fullName evidence="2">DNA-binding MarR family transcriptional regulator</fullName>
    </submittedName>
</protein>
<dbReference type="PANTHER" id="PTHR33164:SF43">
    <property type="entry name" value="HTH-TYPE TRANSCRIPTIONAL REPRESSOR YETL"/>
    <property type="match status" value="1"/>
</dbReference>
<dbReference type="PRINTS" id="PR00598">
    <property type="entry name" value="HTHMARR"/>
</dbReference>
<keyword evidence="2" id="KW-0238">DNA-binding</keyword>
<accession>A0A4R7FS33</accession>
<evidence type="ECO:0000259" key="1">
    <source>
        <dbReference type="PROSITE" id="PS50995"/>
    </source>
</evidence>
<dbReference type="Gene3D" id="1.10.10.10">
    <property type="entry name" value="Winged helix-like DNA-binding domain superfamily/Winged helix DNA-binding domain"/>
    <property type="match status" value="1"/>
</dbReference>
<keyword evidence="3" id="KW-1185">Reference proteome</keyword>
<evidence type="ECO:0000313" key="3">
    <source>
        <dbReference type="Proteomes" id="UP000295344"/>
    </source>
</evidence>
<dbReference type="InterPro" id="IPR000835">
    <property type="entry name" value="HTH_MarR-typ"/>
</dbReference>
<dbReference type="InterPro" id="IPR036390">
    <property type="entry name" value="WH_DNA-bd_sf"/>
</dbReference>
<dbReference type="PROSITE" id="PS50995">
    <property type="entry name" value="HTH_MARR_2"/>
    <property type="match status" value="1"/>
</dbReference>
<dbReference type="GO" id="GO:0006950">
    <property type="term" value="P:response to stress"/>
    <property type="evidence" value="ECO:0007669"/>
    <property type="project" value="TreeGrafter"/>
</dbReference>
<dbReference type="InterPro" id="IPR036388">
    <property type="entry name" value="WH-like_DNA-bd_sf"/>
</dbReference>
<dbReference type="GO" id="GO:0003677">
    <property type="term" value="F:DNA binding"/>
    <property type="evidence" value="ECO:0007669"/>
    <property type="project" value="UniProtKB-KW"/>
</dbReference>
<dbReference type="Pfam" id="PF12802">
    <property type="entry name" value="MarR_2"/>
    <property type="match status" value="1"/>
</dbReference>
<comment type="caution">
    <text evidence="2">The sequence shown here is derived from an EMBL/GenBank/DDBJ whole genome shotgun (WGS) entry which is preliminary data.</text>
</comment>
<proteinExistence type="predicted"/>
<dbReference type="Proteomes" id="UP000295344">
    <property type="component" value="Unassembled WGS sequence"/>
</dbReference>
<name>A0A4R7FS33_9MICO</name>
<sequence>MSIDPEDLALRDALVRSSFEVMGRLSRLAAEEGMSLTQLRVLGVLRDRRPRMAELAQGLGLDRSSVTGLIDRAQAKGLVERVAEEGDGRGVRVVLTAEGQRVAALLADRVSELLADAVAPLSPAMKRSLREGLEATFVSGF</sequence>
<dbReference type="GO" id="GO:0003700">
    <property type="term" value="F:DNA-binding transcription factor activity"/>
    <property type="evidence" value="ECO:0007669"/>
    <property type="project" value="InterPro"/>
</dbReference>
<dbReference type="SMART" id="SM00347">
    <property type="entry name" value="HTH_MARR"/>
    <property type="match status" value="1"/>
</dbReference>
<dbReference type="AlphaFoldDB" id="A0A4R7FS33"/>
<dbReference type="SUPFAM" id="SSF46785">
    <property type="entry name" value="Winged helix' DNA-binding domain"/>
    <property type="match status" value="1"/>
</dbReference>
<dbReference type="EMBL" id="SOAM01000001">
    <property type="protein sequence ID" value="TDS80479.1"/>
    <property type="molecule type" value="Genomic_DNA"/>
</dbReference>
<feature type="domain" description="HTH marR-type" evidence="1">
    <location>
        <begin position="7"/>
        <end position="138"/>
    </location>
</feature>
<gene>
    <name evidence="2" type="ORF">CLV52_1045</name>
</gene>